<keyword evidence="3" id="KW-1185">Reference proteome</keyword>
<evidence type="ECO:0000313" key="2">
    <source>
        <dbReference type="EMBL" id="EOA88423.1"/>
    </source>
</evidence>
<dbReference type="OrthoDB" id="3770985at2759"/>
<dbReference type="Proteomes" id="UP000016935">
    <property type="component" value="Unassembled WGS sequence"/>
</dbReference>
<evidence type="ECO:0000256" key="1">
    <source>
        <dbReference type="SAM" id="MobiDB-lite"/>
    </source>
</evidence>
<protein>
    <submittedName>
        <fullName evidence="2">Uncharacterized protein</fullName>
    </submittedName>
</protein>
<feature type="region of interest" description="Disordered" evidence="1">
    <location>
        <begin position="79"/>
        <end position="99"/>
    </location>
</feature>
<name>R0K5W7_EXST2</name>
<dbReference type="EMBL" id="KB908537">
    <property type="protein sequence ID" value="EOA88423.1"/>
    <property type="molecule type" value="Genomic_DNA"/>
</dbReference>
<dbReference type="HOGENOM" id="CLU_627255_0_0_1"/>
<reference evidence="2 3" key="2">
    <citation type="journal article" date="2013" name="PLoS Genet.">
        <title>Comparative genome structure, secondary metabolite, and effector coding capacity across Cochliobolus pathogens.</title>
        <authorList>
            <person name="Condon B.J."/>
            <person name="Leng Y."/>
            <person name="Wu D."/>
            <person name="Bushley K.E."/>
            <person name="Ohm R.A."/>
            <person name="Otillar R."/>
            <person name="Martin J."/>
            <person name="Schackwitz W."/>
            <person name="Grimwood J."/>
            <person name="MohdZainudin N."/>
            <person name="Xue C."/>
            <person name="Wang R."/>
            <person name="Manning V.A."/>
            <person name="Dhillon B."/>
            <person name="Tu Z.J."/>
            <person name="Steffenson B.J."/>
            <person name="Salamov A."/>
            <person name="Sun H."/>
            <person name="Lowry S."/>
            <person name="LaButti K."/>
            <person name="Han J."/>
            <person name="Copeland A."/>
            <person name="Lindquist E."/>
            <person name="Barry K."/>
            <person name="Schmutz J."/>
            <person name="Baker S.E."/>
            <person name="Ciuffetti L.M."/>
            <person name="Grigoriev I.V."/>
            <person name="Zhong S."/>
            <person name="Turgeon B.G."/>
        </authorList>
    </citation>
    <scope>NUCLEOTIDE SEQUENCE [LARGE SCALE GENOMIC DNA]</scope>
    <source>
        <strain evidence="3">28A</strain>
    </source>
</reference>
<dbReference type="RefSeq" id="XP_008023699.1">
    <property type="nucleotide sequence ID" value="XM_008025508.1"/>
</dbReference>
<organism evidence="2 3">
    <name type="scientific">Exserohilum turcicum (strain 28A)</name>
    <name type="common">Northern leaf blight fungus</name>
    <name type="synonym">Setosphaeria turcica</name>
    <dbReference type="NCBI Taxonomy" id="671987"/>
    <lineage>
        <taxon>Eukaryota</taxon>
        <taxon>Fungi</taxon>
        <taxon>Dikarya</taxon>
        <taxon>Ascomycota</taxon>
        <taxon>Pezizomycotina</taxon>
        <taxon>Dothideomycetes</taxon>
        <taxon>Pleosporomycetidae</taxon>
        <taxon>Pleosporales</taxon>
        <taxon>Pleosporineae</taxon>
        <taxon>Pleosporaceae</taxon>
        <taxon>Exserohilum</taxon>
    </lineage>
</organism>
<gene>
    <name evidence="2" type="ORF">SETTUDRAFT_27236</name>
</gene>
<dbReference type="GeneID" id="19403101"/>
<evidence type="ECO:0000313" key="3">
    <source>
        <dbReference type="Proteomes" id="UP000016935"/>
    </source>
</evidence>
<sequence length="437" mass="49577">MDDAHITENAIKTERENALALLTSGRKDSIEPYIEPSIKFVLDDKHTKRASSFTLPQPPFILGNIFEKPNFQGHLQRIRTTPSSDLQTHDDPPSPSESEMMLKIGLDHEEQHTVFFSENQMPYRRANGEPWPRIHMLRKSVQSEGGVSGQPNQEHFFDETSSRSRRLCYVYDRLRLGRTFSVQSRPSAHEESNPSIVIERPSSEVVSDFVDEGFHAGSLSPQFSPTQVADMVSQLHMLSPRSSEIPQNIGWRFSNDSGLPPQKNAWKSSDSFGPEAVLGITKHMTVENTEHIDTSIPVNTRIVAEQPYLSQPPHEAYAPTKTLHAKVDSFDALNPSSSQHRLFPPYNQVPQFEEQEWPLVDSIPVENVRTAPTDLKQPLAMAPPFHYVPLVVIPKEAYVGKASLVNEEELKPPKHGQRNRQWFRNIFPSKVLRDRSV</sequence>
<reference evidence="2 3" key="1">
    <citation type="journal article" date="2012" name="PLoS Pathog.">
        <title>Diverse lifestyles and strategies of plant pathogenesis encoded in the genomes of eighteen Dothideomycetes fungi.</title>
        <authorList>
            <person name="Ohm R.A."/>
            <person name="Feau N."/>
            <person name="Henrissat B."/>
            <person name="Schoch C.L."/>
            <person name="Horwitz B.A."/>
            <person name="Barry K.W."/>
            <person name="Condon B.J."/>
            <person name="Copeland A.C."/>
            <person name="Dhillon B."/>
            <person name="Glaser F."/>
            <person name="Hesse C.N."/>
            <person name="Kosti I."/>
            <person name="LaButti K."/>
            <person name="Lindquist E.A."/>
            <person name="Lucas S."/>
            <person name="Salamov A.A."/>
            <person name="Bradshaw R.E."/>
            <person name="Ciuffetti L."/>
            <person name="Hamelin R.C."/>
            <person name="Kema G.H.J."/>
            <person name="Lawrence C."/>
            <person name="Scott J.A."/>
            <person name="Spatafora J.W."/>
            <person name="Turgeon B.G."/>
            <person name="de Wit P.J.G.M."/>
            <person name="Zhong S."/>
            <person name="Goodwin S.B."/>
            <person name="Grigoriev I.V."/>
        </authorList>
    </citation>
    <scope>NUCLEOTIDE SEQUENCE [LARGE SCALE GENOMIC DNA]</scope>
    <source>
        <strain evidence="3">28A</strain>
    </source>
</reference>
<proteinExistence type="predicted"/>
<dbReference type="AlphaFoldDB" id="R0K5W7"/>
<accession>R0K5W7</accession>